<proteinExistence type="predicted"/>
<evidence type="ECO:0000259" key="2">
    <source>
        <dbReference type="Pfam" id="PF05699"/>
    </source>
</evidence>
<feature type="region of interest" description="Disordered" evidence="1">
    <location>
        <begin position="229"/>
        <end position="256"/>
    </location>
</feature>
<accession>A0AAW1L697</accession>
<comment type="caution">
    <text evidence="3">The sequence shown here is derived from an EMBL/GenBank/DDBJ whole genome shotgun (WGS) entry which is preliminary data.</text>
</comment>
<evidence type="ECO:0000256" key="1">
    <source>
        <dbReference type="SAM" id="MobiDB-lite"/>
    </source>
</evidence>
<evidence type="ECO:0000313" key="3">
    <source>
        <dbReference type="EMBL" id="KAK9728734.1"/>
    </source>
</evidence>
<protein>
    <submittedName>
        <fullName evidence="3">HAT family C-terminal dimerization region</fullName>
    </submittedName>
</protein>
<dbReference type="Proteomes" id="UP001458880">
    <property type="component" value="Unassembled WGS sequence"/>
</dbReference>
<dbReference type="SUPFAM" id="SSF53098">
    <property type="entry name" value="Ribonuclease H-like"/>
    <property type="match status" value="1"/>
</dbReference>
<gene>
    <name evidence="3" type="ORF">QE152_g17065</name>
</gene>
<dbReference type="AlphaFoldDB" id="A0AAW1L697"/>
<dbReference type="EMBL" id="JASPKY010000167">
    <property type="protein sequence ID" value="KAK9728734.1"/>
    <property type="molecule type" value="Genomic_DNA"/>
</dbReference>
<feature type="compositionally biased region" description="Acidic residues" evidence="1">
    <location>
        <begin position="233"/>
        <end position="246"/>
    </location>
</feature>
<organism evidence="3 4">
    <name type="scientific">Popillia japonica</name>
    <name type="common">Japanese beetle</name>
    <dbReference type="NCBI Taxonomy" id="7064"/>
    <lineage>
        <taxon>Eukaryota</taxon>
        <taxon>Metazoa</taxon>
        <taxon>Ecdysozoa</taxon>
        <taxon>Arthropoda</taxon>
        <taxon>Hexapoda</taxon>
        <taxon>Insecta</taxon>
        <taxon>Pterygota</taxon>
        <taxon>Neoptera</taxon>
        <taxon>Endopterygota</taxon>
        <taxon>Coleoptera</taxon>
        <taxon>Polyphaga</taxon>
        <taxon>Scarabaeiformia</taxon>
        <taxon>Scarabaeidae</taxon>
        <taxon>Rutelinae</taxon>
        <taxon>Popillia</taxon>
    </lineage>
</organism>
<feature type="region of interest" description="Disordered" evidence="1">
    <location>
        <begin position="62"/>
        <end position="96"/>
    </location>
</feature>
<sequence length="256" mass="28927">MVKPKSVVWRYYGLKDRDHHSCKYCKTSFKRNATRQFQHLLKCVKIPENVVQILEKGILPVRNVSDSNNNTTPSSTEVLEDSDTETTSQQGQGESLDSEIASLVRPALSSVSSSFSSTSKAIKSEKSMSGPVWWAENCSSSKISRLAVDILNLPSSTAATERTFSTYGFIDRQRRNRLTVKRAGKLTYIAHNYNLLNKEDHSRIVEATDEEIEKEDIGFEVIHLTQLTKEKEESDDEFGEDDEDDLPLSTLLRSPF</sequence>
<dbReference type="InterPro" id="IPR012337">
    <property type="entry name" value="RNaseH-like_sf"/>
</dbReference>
<keyword evidence="4" id="KW-1185">Reference proteome</keyword>
<dbReference type="InterPro" id="IPR008906">
    <property type="entry name" value="HATC_C_dom"/>
</dbReference>
<dbReference type="Pfam" id="PF05699">
    <property type="entry name" value="Dimer_Tnp_hAT"/>
    <property type="match status" value="1"/>
</dbReference>
<dbReference type="GO" id="GO:0046983">
    <property type="term" value="F:protein dimerization activity"/>
    <property type="evidence" value="ECO:0007669"/>
    <property type="project" value="InterPro"/>
</dbReference>
<feature type="domain" description="HAT C-terminal dimerisation" evidence="2">
    <location>
        <begin position="132"/>
        <end position="192"/>
    </location>
</feature>
<feature type="compositionally biased region" description="Polar residues" evidence="1">
    <location>
        <begin position="85"/>
        <end position="95"/>
    </location>
</feature>
<evidence type="ECO:0000313" key="4">
    <source>
        <dbReference type="Proteomes" id="UP001458880"/>
    </source>
</evidence>
<feature type="compositionally biased region" description="Low complexity" evidence="1">
    <location>
        <begin position="67"/>
        <end position="76"/>
    </location>
</feature>
<name>A0AAW1L697_POPJA</name>
<reference evidence="3 4" key="1">
    <citation type="journal article" date="2024" name="BMC Genomics">
        <title>De novo assembly and annotation of Popillia japonica's genome with initial clues to its potential as an invasive pest.</title>
        <authorList>
            <person name="Cucini C."/>
            <person name="Boschi S."/>
            <person name="Funari R."/>
            <person name="Cardaioli E."/>
            <person name="Iannotti N."/>
            <person name="Marturano G."/>
            <person name="Paoli F."/>
            <person name="Bruttini M."/>
            <person name="Carapelli A."/>
            <person name="Frati F."/>
            <person name="Nardi F."/>
        </authorList>
    </citation>
    <scope>NUCLEOTIDE SEQUENCE [LARGE SCALE GENOMIC DNA]</scope>
    <source>
        <strain evidence="3">DMR45628</strain>
    </source>
</reference>